<dbReference type="EMBL" id="WOCE01000002">
    <property type="protein sequence ID" value="KAE9619531.1"/>
    <property type="molecule type" value="Genomic_DNA"/>
</dbReference>
<evidence type="ECO:0000313" key="2">
    <source>
        <dbReference type="Proteomes" id="UP000447434"/>
    </source>
</evidence>
<keyword evidence="2" id="KW-1185">Reference proteome</keyword>
<comment type="caution">
    <text evidence="1">The sequence shown here is derived from an EMBL/GenBank/DDBJ whole genome shotgun (WGS) entry which is preliminary data.</text>
</comment>
<dbReference type="AlphaFoldDB" id="A0A6A4R0G3"/>
<accession>A0A6A4R0G3</accession>
<dbReference type="Proteomes" id="UP000447434">
    <property type="component" value="Chromosome 2"/>
</dbReference>
<gene>
    <name evidence="1" type="ORF">Lalb_Chr02g0154211</name>
</gene>
<sequence length="66" mass="7478">MPKLIFRIGSIFCIVTTNPNKIWIIILFYGWTRRGGFQLHLFLLTHSVKGCGGSALDACGEEYMIE</sequence>
<reference evidence="2" key="1">
    <citation type="journal article" date="2020" name="Nat. Commun.">
        <title>Genome sequence of the cluster root forming white lupin.</title>
        <authorList>
            <person name="Hufnagel B."/>
            <person name="Marques A."/>
            <person name="Soriano A."/>
            <person name="Marques L."/>
            <person name="Divol F."/>
            <person name="Doumas P."/>
            <person name="Sallet E."/>
            <person name="Mancinotti D."/>
            <person name="Carrere S."/>
            <person name="Marande W."/>
            <person name="Arribat S."/>
            <person name="Keller J."/>
            <person name="Huneau C."/>
            <person name="Blein T."/>
            <person name="Aime D."/>
            <person name="Laguerre M."/>
            <person name="Taylor J."/>
            <person name="Schubert V."/>
            <person name="Nelson M."/>
            <person name="Geu-Flores F."/>
            <person name="Crespi M."/>
            <person name="Gallardo-Guerrero K."/>
            <person name="Delaux P.-M."/>
            <person name="Salse J."/>
            <person name="Berges H."/>
            <person name="Guyot R."/>
            <person name="Gouzy J."/>
            <person name="Peret B."/>
        </authorList>
    </citation>
    <scope>NUCLEOTIDE SEQUENCE [LARGE SCALE GENOMIC DNA]</scope>
    <source>
        <strain evidence="2">cv. Amiga</strain>
    </source>
</reference>
<organism evidence="1 2">
    <name type="scientific">Lupinus albus</name>
    <name type="common">White lupine</name>
    <name type="synonym">Lupinus termis</name>
    <dbReference type="NCBI Taxonomy" id="3870"/>
    <lineage>
        <taxon>Eukaryota</taxon>
        <taxon>Viridiplantae</taxon>
        <taxon>Streptophyta</taxon>
        <taxon>Embryophyta</taxon>
        <taxon>Tracheophyta</taxon>
        <taxon>Spermatophyta</taxon>
        <taxon>Magnoliopsida</taxon>
        <taxon>eudicotyledons</taxon>
        <taxon>Gunneridae</taxon>
        <taxon>Pentapetalae</taxon>
        <taxon>rosids</taxon>
        <taxon>fabids</taxon>
        <taxon>Fabales</taxon>
        <taxon>Fabaceae</taxon>
        <taxon>Papilionoideae</taxon>
        <taxon>50 kb inversion clade</taxon>
        <taxon>genistoids sensu lato</taxon>
        <taxon>core genistoids</taxon>
        <taxon>Genisteae</taxon>
        <taxon>Lupinus</taxon>
    </lineage>
</organism>
<name>A0A6A4R0G3_LUPAL</name>
<evidence type="ECO:0000313" key="1">
    <source>
        <dbReference type="EMBL" id="KAE9619531.1"/>
    </source>
</evidence>
<protein>
    <submittedName>
        <fullName evidence="1">Uncharacterized protein</fullName>
    </submittedName>
</protein>
<proteinExistence type="predicted"/>